<dbReference type="InterPro" id="IPR004896">
    <property type="entry name" value="PucC-rel"/>
</dbReference>
<dbReference type="PANTHER" id="PTHR23538">
    <property type="entry name" value="44.5 KD BACTERIOCHLOROPHYLL SYNTHASE SUBUNIT"/>
    <property type="match status" value="1"/>
</dbReference>
<evidence type="ECO:0000256" key="4">
    <source>
        <dbReference type="ARBA" id="ARBA00022989"/>
    </source>
</evidence>
<feature type="transmembrane region" description="Helical" evidence="6">
    <location>
        <begin position="7"/>
        <end position="27"/>
    </location>
</feature>
<evidence type="ECO:0000256" key="1">
    <source>
        <dbReference type="ARBA" id="ARBA00004141"/>
    </source>
</evidence>
<dbReference type="Proteomes" id="UP000623250">
    <property type="component" value="Unassembled WGS sequence"/>
</dbReference>
<feature type="transmembrane region" description="Helical" evidence="6">
    <location>
        <begin position="143"/>
        <end position="167"/>
    </location>
</feature>
<evidence type="ECO:0000256" key="3">
    <source>
        <dbReference type="ARBA" id="ARBA00022692"/>
    </source>
</evidence>
<protein>
    <submittedName>
        <fullName evidence="7">BCD family MFS transporter</fullName>
    </submittedName>
</protein>
<dbReference type="InterPro" id="IPR026036">
    <property type="entry name" value="PucC"/>
</dbReference>
<evidence type="ECO:0000256" key="6">
    <source>
        <dbReference type="SAM" id="Phobius"/>
    </source>
</evidence>
<dbReference type="RefSeq" id="WP_037238674.1">
    <property type="nucleotide sequence ID" value="NZ_JAEMUK010000014.1"/>
</dbReference>
<dbReference type="PIRSF" id="PIRSF016565">
    <property type="entry name" value="PucC"/>
    <property type="match status" value="1"/>
</dbReference>
<feature type="transmembrane region" description="Helical" evidence="6">
    <location>
        <begin position="366"/>
        <end position="386"/>
    </location>
</feature>
<dbReference type="CDD" id="cd06176">
    <property type="entry name" value="MFS_BCD_PucC-like"/>
    <property type="match status" value="1"/>
</dbReference>
<feature type="transmembrane region" description="Helical" evidence="6">
    <location>
        <begin position="173"/>
        <end position="196"/>
    </location>
</feature>
<feature type="transmembrane region" description="Helical" evidence="6">
    <location>
        <begin position="76"/>
        <end position="98"/>
    </location>
</feature>
<evidence type="ECO:0000313" key="8">
    <source>
        <dbReference type="Proteomes" id="UP000623250"/>
    </source>
</evidence>
<accession>A0A8I1GEF0</accession>
<dbReference type="AlphaFoldDB" id="A0A8I1GEF0"/>
<evidence type="ECO:0000256" key="5">
    <source>
        <dbReference type="ARBA" id="ARBA00023136"/>
    </source>
</evidence>
<keyword evidence="3 6" id="KW-0812">Transmembrane</keyword>
<reference evidence="7 8" key="1">
    <citation type="submission" date="2020-12" db="EMBL/GenBank/DDBJ databases">
        <title>Revised draft genomes of Rhodomicrobium vannielii ATCC 17100 and Rhodomicrobium udaipurense JA643.</title>
        <authorList>
            <person name="Conners E.M."/>
            <person name="Davenport E.J."/>
            <person name="Bose A."/>
        </authorList>
    </citation>
    <scope>NUCLEOTIDE SEQUENCE [LARGE SCALE GENOMIC DNA]</scope>
    <source>
        <strain evidence="7 8">JA643</strain>
    </source>
</reference>
<keyword evidence="8" id="KW-1185">Reference proteome</keyword>
<feature type="transmembrane region" description="Helical" evidence="6">
    <location>
        <begin position="104"/>
        <end position="131"/>
    </location>
</feature>
<comment type="subcellular location">
    <subcellularLocation>
        <location evidence="1">Membrane</location>
        <topology evidence="1">Multi-pass membrane protein</topology>
    </subcellularLocation>
</comment>
<proteinExistence type="inferred from homology"/>
<dbReference type="PANTHER" id="PTHR23538:SF1">
    <property type="entry name" value="44.5 KD BACTERIOCHLOROPHYLL SYNTHASE SUBUNIT"/>
    <property type="match status" value="1"/>
</dbReference>
<feature type="transmembrane region" description="Helical" evidence="6">
    <location>
        <begin position="273"/>
        <end position="291"/>
    </location>
</feature>
<name>A0A8I1GEF0_9HYPH</name>
<dbReference type="EMBL" id="JAEMUK010000014">
    <property type="protein sequence ID" value="MBJ7543439.1"/>
    <property type="molecule type" value="Genomic_DNA"/>
</dbReference>
<feature type="transmembrane region" description="Helical" evidence="6">
    <location>
        <begin position="39"/>
        <end position="56"/>
    </location>
</feature>
<dbReference type="Gene3D" id="1.20.1250.20">
    <property type="entry name" value="MFS general substrate transporter like domains"/>
    <property type="match status" value="2"/>
</dbReference>
<dbReference type="Pfam" id="PF03209">
    <property type="entry name" value="PUCC"/>
    <property type="match status" value="1"/>
</dbReference>
<organism evidence="7 8">
    <name type="scientific">Rhodomicrobium udaipurense</name>
    <dbReference type="NCBI Taxonomy" id="1202716"/>
    <lineage>
        <taxon>Bacteria</taxon>
        <taxon>Pseudomonadati</taxon>
        <taxon>Pseudomonadota</taxon>
        <taxon>Alphaproteobacteria</taxon>
        <taxon>Hyphomicrobiales</taxon>
        <taxon>Hyphomicrobiaceae</taxon>
        <taxon>Rhodomicrobium</taxon>
    </lineage>
</organism>
<keyword evidence="4 6" id="KW-1133">Transmembrane helix</keyword>
<keyword evidence="5 6" id="KW-0472">Membrane</keyword>
<comment type="caution">
    <text evidence="7">The sequence shown here is derived from an EMBL/GenBank/DDBJ whole genome shotgun (WGS) entry which is preliminary data.</text>
</comment>
<feature type="transmembrane region" description="Helical" evidence="6">
    <location>
        <begin position="329"/>
        <end position="354"/>
    </location>
</feature>
<dbReference type="GO" id="GO:0016020">
    <property type="term" value="C:membrane"/>
    <property type="evidence" value="ECO:0007669"/>
    <property type="project" value="UniProtKB-SubCell"/>
</dbReference>
<dbReference type="SUPFAM" id="SSF103473">
    <property type="entry name" value="MFS general substrate transporter"/>
    <property type="match status" value="1"/>
</dbReference>
<comment type="similarity">
    <text evidence="2">Belongs to the PucC family.</text>
</comment>
<evidence type="ECO:0000256" key="2">
    <source>
        <dbReference type="ARBA" id="ARBA00008412"/>
    </source>
</evidence>
<gene>
    <name evidence="7" type="ORF">JDN41_07700</name>
</gene>
<evidence type="ECO:0000313" key="7">
    <source>
        <dbReference type="EMBL" id="MBJ7543439.1"/>
    </source>
</evidence>
<sequence>MSTTLGWFGIVRLGLVQMALGGIVALATSTLNRVMVVELMLPATLPGLLFGIHYAAEMLRPRWGHGSDKGGKRTPWIIGGMAVLALSGVGAAGSIGLMSTNTTAGIACAILAYIGIGIGAGAAGTSLLVLVAKSTAPDRKATAAAIVWTLMIAGTALAAGFAGYMLAPFSMERLIAVSASISAIAFTIAVLAIWGVERRVVDGAEKPKEKPAHSFIDAMKDVLSERDARRMTIFIFISMLAFSAQELLLEPFAGSVFGLTPAETAKLFGSHRAGIVLGMVAGGLLGIFSAKSSSLGRYWVAGGCFASSAGLFALAAVGLGAESGLLKTVVFSLGVANGVYAVAAIGTMISMASIGKGSREGVRMGMWGAAQAVAFGLGGVIGTASVDVARVALGSAAAAYSLLFIIQGVLFAFSTYLAFRLTAATQAPDESQHETDLSYHQNAPLRVHPEQV</sequence>
<feature type="transmembrane region" description="Helical" evidence="6">
    <location>
        <begin position="398"/>
        <end position="419"/>
    </location>
</feature>
<dbReference type="InterPro" id="IPR036259">
    <property type="entry name" value="MFS_trans_sf"/>
</dbReference>
<feature type="transmembrane region" description="Helical" evidence="6">
    <location>
        <begin position="298"/>
        <end position="317"/>
    </location>
</feature>